<name>A0A8S1Y6A1_PAROT</name>
<gene>
    <name evidence="1" type="ORF">POCTA_138.1.T1410034</name>
</gene>
<comment type="caution">
    <text evidence="1">The sequence shown here is derived from an EMBL/GenBank/DDBJ whole genome shotgun (WGS) entry which is preliminary data.</text>
</comment>
<dbReference type="AlphaFoldDB" id="A0A8S1Y6A1"/>
<keyword evidence="2" id="KW-1185">Reference proteome</keyword>
<accession>A0A8S1Y6A1</accession>
<organism evidence="1 2">
    <name type="scientific">Paramecium octaurelia</name>
    <dbReference type="NCBI Taxonomy" id="43137"/>
    <lineage>
        <taxon>Eukaryota</taxon>
        <taxon>Sar</taxon>
        <taxon>Alveolata</taxon>
        <taxon>Ciliophora</taxon>
        <taxon>Intramacronucleata</taxon>
        <taxon>Oligohymenophorea</taxon>
        <taxon>Peniculida</taxon>
        <taxon>Parameciidae</taxon>
        <taxon>Paramecium</taxon>
    </lineage>
</organism>
<reference evidence="1" key="1">
    <citation type="submission" date="2021-01" db="EMBL/GenBank/DDBJ databases">
        <authorList>
            <consortium name="Genoscope - CEA"/>
            <person name="William W."/>
        </authorList>
    </citation>
    <scope>NUCLEOTIDE SEQUENCE</scope>
</reference>
<dbReference type="EMBL" id="CAJJDP010000142">
    <property type="protein sequence ID" value="CAD8207452.1"/>
    <property type="molecule type" value="Genomic_DNA"/>
</dbReference>
<evidence type="ECO:0000313" key="1">
    <source>
        <dbReference type="EMBL" id="CAD8207452.1"/>
    </source>
</evidence>
<proteinExistence type="predicted"/>
<sequence>MQKHQILSINTPRDVTCPIEYQSRFRKQNDAATLNLSTISDEQQIIRRTMINNIKNKVFREVFLIVTQKQ</sequence>
<protein>
    <submittedName>
        <fullName evidence="1">Uncharacterized protein</fullName>
    </submittedName>
</protein>
<dbReference type="Proteomes" id="UP000683925">
    <property type="component" value="Unassembled WGS sequence"/>
</dbReference>
<evidence type="ECO:0000313" key="2">
    <source>
        <dbReference type="Proteomes" id="UP000683925"/>
    </source>
</evidence>